<gene>
    <name evidence="4" type="ORF">ACHAWU_003637</name>
</gene>
<feature type="domain" description="UDP-galactopyranose mutase C-terminal" evidence="3">
    <location>
        <begin position="377"/>
        <end position="530"/>
    </location>
</feature>
<evidence type="ECO:0000256" key="1">
    <source>
        <dbReference type="SAM" id="MobiDB-lite"/>
    </source>
</evidence>
<protein>
    <recommendedName>
        <fullName evidence="3">UDP-galactopyranose mutase C-terminal domain-containing protein</fullName>
    </recommendedName>
</protein>
<sequence>MSSANSAAASRRRLINTSVNNPPGSDIDDGSDISNYDDDEFDSGNRQWSSRTYGTAAAIALILAFMYMLMSPSSESPSISTTALRQPKNIVVANNNLIATTDDTSKFDLNDQQHQMKTSESWGVKADDAAASLKPSSTTAQDDKRDTKDTAAATASDNDDGSDDEDENHDTEDNTDDAATASDNDDNSDDEDDNHDTEDEDNTNAAAAATYASNTDDDSDNGGTSTTTTNPIFDKEYDNCIVGAGLSGSVIAENYANLFHKTSLIIERRDHIGGNCFDYIDKDTGIRVSLFGAHLFHTKHQRVWDYVRRFGDWVPYEHRVLGLVNGKHVPIPVTIDTVNILFDLNITNSDEMDEWLKDEQVKLTDKKGKPREALNSEEMLDSPYITVVKNTDYFDVKDQLKCKRLYYTGPIDTYFADLKWPKLEYRSLSFERVVQKNTPGYFQPAPVVNHPQATDVDGNPVDFTRIVEYKHLLNQTSKHTIYFIERSTDDGEPYYPIPNDENKNLYLKYQKMAEKEEGVTFVGRLANYKYFNMDDAILNALELFDRDTVGMDMEKSISKK</sequence>
<feature type="compositionally biased region" description="Low complexity" evidence="1">
    <location>
        <begin position="221"/>
        <end position="230"/>
    </location>
</feature>
<dbReference type="Pfam" id="PF03275">
    <property type="entry name" value="GLF"/>
    <property type="match status" value="1"/>
</dbReference>
<keyword evidence="5" id="KW-1185">Reference proteome</keyword>
<keyword evidence="2" id="KW-1133">Transmembrane helix</keyword>
<feature type="compositionally biased region" description="Acidic residues" evidence="1">
    <location>
        <begin position="26"/>
        <end position="35"/>
    </location>
</feature>
<feature type="region of interest" description="Disordered" evidence="1">
    <location>
        <begin position="112"/>
        <end position="203"/>
    </location>
</feature>
<dbReference type="PANTHER" id="PTHR21197">
    <property type="entry name" value="UDP-GALACTOPYRANOSE MUTASE"/>
    <property type="match status" value="1"/>
</dbReference>
<dbReference type="SUPFAM" id="SSF54373">
    <property type="entry name" value="FAD-linked reductases, C-terminal domain"/>
    <property type="match status" value="1"/>
</dbReference>
<dbReference type="AlphaFoldDB" id="A0ABD3M9N0"/>
<comment type="caution">
    <text evidence="4">The sequence shown here is derived from an EMBL/GenBank/DDBJ whole genome shotgun (WGS) entry which is preliminary data.</text>
</comment>
<proteinExistence type="predicted"/>
<feature type="compositionally biased region" description="Acidic residues" evidence="1">
    <location>
        <begin position="183"/>
        <end position="202"/>
    </location>
</feature>
<dbReference type="PANTHER" id="PTHR21197:SF0">
    <property type="entry name" value="UDP-GALACTOPYRANOSE MUTASE"/>
    <property type="match status" value="1"/>
</dbReference>
<feature type="transmembrane region" description="Helical" evidence="2">
    <location>
        <begin position="53"/>
        <end position="70"/>
    </location>
</feature>
<evidence type="ECO:0000313" key="5">
    <source>
        <dbReference type="Proteomes" id="UP001530293"/>
    </source>
</evidence>
<dbReference type="Proteomes" id="UP001530293">
    <property type="component" value="Unassembled WGS sequence"/>
</dbReference>
<dbReference type="Gene3D" id="3.40.50.720">
    <property type="entry name" value="NAD(P)-binding Rossmann-like Domain"/>
    <property type="match status" value="3"/>
</dbReference>
<accession>A0ABD3M9N0</accession>
<dbReference type="InterPro" id="IPR015899">
    <property type="entry name" value="UDP-GalPyranose_mutase_C"/>
</dbReference>
<feature type="region of interest" description="Disordered" evidence="1">
    <location>
        <begin position="1"/>
        <end position="35"/>
    </location>
</feature>
<evidence type="ECO:0000259" key="3">
    <source>
        <dbReference type="Pfam" id="PF03275"/>
    </source>
</evidence>
<name>A0ABD3M9N0_9STRA</name>
<dbReference type="Pfam" id="PF13450">
    <property type="entry name" value="NAD_binding_8"/>
    <property type="match status" value="1"/>
</dbReference>
<evidence type="ECO:0000313" key="4">
    <source>
        <dbReference type="EMBL" id="KAL3760729.1"/>
    </source>
</evidence>
<keyword evidence="2" id="KW-0812">Transmembrane</keyword>
<evidence type="ECO:0000256" key="2">
    <source>
        <dbReference type="SAM" id="Phobius"/>
    </source>
</evidence>
<dbReference type="EMBL" id="JALLBG020000172">
    <property type="protein sequence ID" value="KAL3760729.1"/>
    <property type="molecule type" value="Genomic_DNA"/>
</dbReference>
<reference evidence="4 5" key="1">
    <citation type="submission" date="2024-10" db="EMBL/GenBank/DDBJ databases">
        <title>Updated reference genomes for cyclostephanoid diatoms.</title>
        <authorList>
            <person name="Roberts W.R."/>
            <person name="Alverson A.J."/>
        </authorList>
    </citation>
    <scope>NUCLEOTIDE SEQUENCE [LARGE SCALE GENOMIC DNA]</scope>
    <source>
        <strain evidence="4 5">AJA232-27</strain>
    </source>
</reference>
<feature type="compositionally biased region" description="Polar residues" evidence="1">
    <location>
        <begin position="112"/>
        <end position="121"/>
    </location>
</feature>
<organism evidence="4 5">
    <name type="scientific">Discostella pseudostelligera</name>
    <dbReference type="NCBI Taxonomy" id="259834"/>
    <lineage>
        <taxon>Eukaryota</taxon>
        <taxon>Sar</taxon>
        <taxon>Stramenopiles</taxon>
        <taxon>Ochrophyta</taxon>
        <taxon>Bacillariophyta</taxon>
        <taxon>Coscinodiscophyceae</taxon>
        <taxon>Thalassiosirophycidae</taxon>
        <taxon>Stephanodiscales</taxon>
        <taxon>Stephanodiscaceae</taxon>
        <taxon>Discostella</taxon>
    </lineage>
</organism>
<keyword evidence="2" id="KW-0472">Membrane</keyword>
<feature type="region of interest" description="Disordered" evidence="1">
    <location>
        <begin position="212"/>
        <end position="231"/>
    </location>
</feature>
<dbReference type="SUPFAM" id="SSF51971">
    <property type="entry name" value="Nucleotide-binding domain"/>
    <property type="match status" value="1"/>
</dbReference>
<feature type="compositionally biased region" description="Acidic residues" evidence="1">
    <location>
        <begin position="157"/>
        <end position="176"/>
    </location>
</feature>